<dbReference type="GO" id="GO:0009190">
    <property type="term" value="P:cyclic nucleotide biosynthetic process"/>
    <property type="evidence" value="ECO:0007669"/>
    <property type="project" value="InterPro"/>
</dbReference>
<feature type="non-terminal residue" evidence="6">
    <location>
        <position position="1"/>
    </location>
</feature>
<evidence type="ECO:0000256" key="1">
    <source>
        <dbReference type="ARBA" id="ARBA00022741"/>
    </source>
</evidence>
<protein>
    <recommendedName>
        <fullName evidence="5">Guanylate cyclase domain-containing protein</fullName>
    </recommendedName>
</protein>
<dbReference type="SUPFAM" id="SSF52540">
    <property type="entry name" value="P-loop containing nucleoside triphosphate hydrolases"/>
    <property type="match status" value="1"/>
</dbReference>
<feature type="compositionally biased region" description="Polar residues" evidence="4">
    <location>
        <begin position="1132"/>
        <end position="1141"/>
    </location>
</feature>
<reference evidence="6" key="1">
    <citation type="submission" date="2021-02" db="EMBL/GenBank/DDBJ databases">
        <authorList>
            <person name="Nowell W R."/>
        </authorList>
    </citation>
    <scope>NUCLEOTIDE SEQUENCE</scope>
</reference>
<feature type="region of interest" description="Disordered" evidence="4">
    <location>
        <begin position="1473"/>
        <end position="1495"/>
    </location>
</feature>
<feature type="compositionally biased region" description="Low complexity" evidence="4">
    <location>
        <begin position="1116"/>
        <end position="1127"/>
    </location>
</feature>
<dbReference type="InterPro" id="IPR027417">
    <property type="entry name" value="P-loop_NTPase"/>
</dbReference>
<keyword evidence="8" id="KW-1185">Reference proteome</keyword>
<dbReference type="GO" id="GO:0005737">
    <property type="term" value="C:cytoplasm"/>
    <property type="evidence" value="ECO:0007669"/>
    <property type="project" value="TreeGrafter"/>
</dbReference>
<dbReference type="InterPro" id="IPR029787">
    <property type="entry name" value="Nucleotide_cyclase"/>
</dbReference>
<keyword evidence="1" id="KW-0547">Nucleotide-binding</keyword>
<gene>
    <name evidence="6" type="ORF">GPM918_LOCUS17662</name>
    <name evidence="7" type="ORF">SRO942_LOCUS17659</name>
</gene>
<dbReference type="Proteomes" id="UP000681722">
    <property type="component" value="Unassembled WGS sequence"/>
</dbReference>
<dbReference type="SUPFAM" id="SSF55073">
    <property type="entry name" value="Nucleotide cyclase"/>
    <property type="match status" value="1"/>
</dbReference>
<dbReference type="Proteomes" id="UP000663829">
    <property type="component" value="Unassembled WGS sequence"/>
</dbReference>
<dbReference type="Gene3D" id="3.30.70.1230">
    <property type="entry name" value="Nucleotide cyclase"/>
    <property type="match status" value="1"/>
</dbReference>
<proteinExistence type="predicted"/>
<accession>A0A814MJK1</accession>
<dbReference type="GO" id="GO:0035556">
    <property type="term" value="P:intracellular signal transduction"/>
    <property type="evidence" value="ECO:0007669"/>
    <property type="project" value="InterPro"/>
</dbReference>
<dbReference type="GO" id="GO:0004016">
    <property type="term" value="F:adenylate cyclase activity"/>
    <property type="evidence" value="ECO:0007669"/>
    <property type="project" value="TreeGrafter"/>
</dbReference>
<name>A0A814MJK1_9BILA</name>
<dbReference type="GO" id="GO:0005524">
    <property type="term" value="F:ATP binding"/>
    <property type="evidence" value="ECO:0007669"/>
    <property type="project" value="UniProtKB-KW"/>
</dbReference>
<evidence type="ECO:0000256" key="3">
    <source>
        <dbReference type="ARBA" id="ARBA00023239"/>
    </source>
</evidence>
<dbReference type="EMBL" id="CAJNOQ010004916">
    <property type="protein sequence ID" value="CAF1078825.1"/>
    <property type="molecule type" value="Genomic_DNA"/>
</dbReference>
<evidence type="ECO:0000256" key="2">
    <source>
        <dbReference type="ARBA" id="ARBA00022840"/>
    </source>
</evidence>
<feature type="region of interest" description="Disordered" evidence="4">
    <location>
        <begin position="924"/>
        <end position="949"/>
    </location>
</feature>
<evidence type="ECO:0000313" key="8">
    <source>
        <dbReference type="Proteomes" id="UP000663829"/>
    </source>
</evidence>
<evidence type="ECO:0000259" key="5">
    <source>
        <dbReference type="PROSITE" id="PS50125"/>
    </source>
</evidence>
<feature type="domain" description="Guanylate cyclase" evidence="5">
    <location>
        <begin position="1"/>
        <end position="44"/>
    </location>
</feature>
<dbReference type="PANTHER" id="PTHR16305:SF28">
    <property type="entry name" value="GUANYLATE CYCLASE DOMAIN-CONTAINING PROTEIN"/>
    <property type="match status" value="1"/>
</dbReference>
<organism evidence="6 8">
    <name type="scientific">Didymodactylos carnosus</name>
    <dbReference type="NCBI Taxonomy" id="1234261"/>
    <lineage>
        <taxon>Eukaryota</taxon>
        <taxon>Metazoa</taxon>
        <taxon>Spiralia</taxon>
        <taxon>Gnathifera</taxon>
        <taxon>Rotifera</taxon>
        <taxon>Eurotatoria</taxon>
        <taxon>Bdelloidea</taxon>
        <taxon>Philodinida</taxon>
        <taxon>Philodinidae</taxon>
        <taxon>Didymodactylos</taxon>
    </lineage>
</organism>
<evidence type="ECO:0000313" key="6">
    <source>
        <dbReference type="EMBL" id="CAF1078825.1"/>
    </source>
</evidence>
<comment type="caution">
    <text evidence="6">The sequence shown here is derived from an EMBL/GenBank/DDBJ whole genome shotgun (WGS) entry which is preliminary data.</text>
</comment>
<dbReference type="InterPro" id="IPR001054">
    <property type="entry name" value="A/G_cyclase"/>
</dbReference>
<dbReference type="PANTHER" id="PTHR16305">
    <property type="entry name" value="TESTICULAR SOLUBLE ADENYLYL CYCLASE"/>
    <property type="match status" value="1"/>
</dbReference>
<keyword evidence="3" id="KW-0456">Lyase</keyword>
<evidence type="ECO:0000313" key="7">
    <source>
        <dbReference type="EMBL" id="CAF3844976.1"/>
    </source>
</evidence>
<evidence type="ECO:0000256" key="4">
    <source>
        <dbReference type="SAM" id="MobiDB-lite"/>
    </source>
</evidence>
<dbReference type="EMBL" id="CAJOBC010004916">
    <property type="protein sequence ID" value="CAF3844976.1"/>
    <property type="molecule type" value="Genomic_DNA"/>
</dbReference>
<dbReference type="OrthoDB" id="194468at2759"/>
<feature type="region of interest" description="Disordered" evidence="4">
    <location>
        <begin position="1112"/>
        <end position="1141"/>
    </location>
</feature>
<keyword evidence="2" id="KW-0067">ATP-binding</keyword>
<dbReference type="PROSITE" id="PS50125">
    <property type="entry name" value="GUANYLATE_CYCLASE_2"/>
    <property type="match status" value="1"/>
</dbReference>
<sequence>RLDFVTQVSVGVCTGQTFCGVVGHAIRCEYTVIGRKVNMAARLMVNYPGAVSCDDETYHKAHIDDRYFDELPLKPLKGLDKIGSIRRYKGQSDVTMGHIDLFIFPMINRDEDVAIISEQLDGVKENRLFDTRCIFIAGPAGCGRSRLLDHVHELIMSEYPTIRVIVHHASFENVQIPGYVLKQLFKILLLTELQDPDALLILLKSLLGHYYQYLYLIRQYFDKLNVDNFKVRKLQQSGKQIVEQLIITLIKNTTNIDFKVMNYGPQQTVFLIDDAQYLDIESWQYITLLGASPTSLVIMAMREMSHDENSELNTYIANVRESETTKYIHFMGKILLIFDAQPPSYPVLISICSEFLDIEGIKEYLWKRTIQEDSIGRKHIALKFAPDQYCRILISDREKLWSSNLGYENIHATVKIDKLFDFEKRIAKISSLIGTRISKRIIVQALTGIDINFSHIAHRNYIGKISINTQIELTKINYAFVHLYRSQIFECAWMEHEAKRNPLLTEKKGVYSVCCCPENVTKQIENCLMFTFKEAALKEAALKILVESFIYEYTTKMARFLESKPHFCKSCGGPDLLVFLSPVQGVKLGMTILDALHERQLKDLKNRLQKMIYDTFYNRQRTFRPTIDTNPLPSSTFLRPFQSQYSSIFDDDPPVDTVSELLQAQEIKSVAKIAEGIIINGSFLLSKPVTIALVTSVNDLSDMEDYEKLQSKFIKSFEKNSFGEDTMVEEEITQHIQMENPQQEQRKATDFLNQYHHNIDETEKELNETFFRTQREVFKQVDKYYQSKLSLTPTTDITEVDRNADTENRFTFQKLISHSDEQRHYHHPVEFTIPQGGSKTPNRKKHFIEQPPIKKYSLLKQQIGKLITSQCNVSRIMVQENSNTRVISNVPSIESSPHKKYSTTHLFNVNVKNQSYSPYCQYSTTSRNNHYRHSSHSSNSSLSNEYEEESIGNKRKNNWHIMLIRKYLTQENKGHDHSLKKTVRRLFEKRFKFRKKRSKIATNIKQQKSVIKDKHTKSPKLENDDFFPLYEKCITKQSSKNNILSTIFDTSLLSKSSPSNGQHYFNETSSIQSPFGYHLFNHSQNFNNNYTKEEEYNLDEIMQKMWMKSIHKSKKNNQQPKFNNNNGKTHKTFANSSKYMSNNNDHGDSSYKGCSLNAADVDYLYSIDNNDHELGSRQSSTLMNQTNAQNGDNLNYQHQNYSSEATAISRDQLQYLQQQQLVQLREKHPINTTGNMFIEIACPRNERMMGLVNNSAHPSDTQILKSHSTTTSGQFSHWPSDPPLNRLPFLHENPRNCTRTSSIISSPQDLLEYEQLTFSPSRLSYFEKITNKTPTSFSIGAPQALPRSPLITYGTEKESDEHTPFIIPHRSMNKPSLTNLIDVLPLSKRNDENIKDNSNLGQNHTSLKTVFHAHLNTAKQQEQQQPVRKEKKHRVVKRTNELQMKHSTSTKHKRLLTTDIMSEAEHLGKHLRLSKRNENSKQHHPSALDSTNDEEYSPTYRNTLLEQEVPSINQRIYLDFTDACPLFLLKEGIDHRFEFLDFVPELYLRMTFHPIEDVELISSHSDRDKNPELSRISSAFNTKVSTTEYVEYNQRNCRCNFLLTEVYRLLIKLWEQAGHIEKVLYYSLQLARVELVRTNYYETKIILQRIIERFKKDGQNLMLPSFFEPQIYDLLSESVYRMYKNDEAFLYVMYGLKILNIQLMDFRSRDSAKLKLQCKHLRHQLIRTLIRKNIINKKLSDDDIIRRHFCGKLLLRAGQCARRHGELLFSYFCVLNAALSLLQGTTSGYYDHVHALSLLAEISHDLKRMDDCDLFVQAVVSRIEPIQTGHETIAIKANWLSMIWNLYHGKIDRALNDSYKVKDLLTKIGAFERLISVATYSLQAALIWRREEIIHDLFDVVDNESNRPLQYESKLWSFVITLEALVELDVFYDEQILTEVVTAIDYILEHLEKKTSTQSEINKFITVVFYTEATLCDCYTRIGNLQRANNHYQRAVKFGLSLKEWTFRVCNGMLKLAFYEIYECTKYLVDSRTKSVIPQEIHERLLISRMADIIKYFKLLKPRYLTCLALKFLITKNKRNANAKFSHAVRLANEMKLQAERERVERIKREIFRTAKKKK</sequence>